<dbReference type="AlphaFoldDB" id="A0A1Z4LWB7"/>
<dbReference type="Pfam" id="PF07992">
    <property type="entry name" value="Pyr_redox_2"/>
    <property type="match status" value="1"/>
</dbReference>
<dbReference type="Proteomes" id="UP000218418">
    <property type="component" value="Chromosome"/>
</dbReference>
<protein>
    <submittedName>
        <fullName evidence="7">Pyridine nucleotide-disulfide oxidoreductase dimerization region</fullName>
    </submittedName>
</protein>
<evidence type="ECO:0000313" key="7">
    <source>
        <dbReference type="EMBL" id="BAY85547.1"/>
    </source>
</evidence>
<dbReference type="Gene3D" id="3.50.50.60">
    <property type="entry name" value="FAD/NAD(P)-binding domain"/>
    <property type="match status" value="2"/>
</dbReference>
<dbReference type="InterPro" id="IPR036188">
    <property type="entry name" value="FAD/NAD-bd_sf"/>
</dbReference>
<keyword evidence="8" id="KW-1185">Reference proteome</keyword>
<dbReference type="EMBL" id="AP018227">
    <property type="protein sequence ID" value="BAY85547.1"/>
    <property type="molecule type" value="Genomic_DNA"/>
</dbReference>
<gene>
    <name evidence="7" type="ORF">NIES267_50470</name>
</gene>
<dbReference type="InterPro" id="IPR016156">
    <property type="entry name" value="FAD/NAD-linked_Rdtase_dimer_sf"/>
</dbReference>
<feature type="binding site" evidence="4">
    <location>
        <begin position="140"/>
        <end position="142"/>
    </location>
    <ligand>
        <name>FAD</name>
        <dbReference type="ChEBI" id="CHEBI:57692"/>
    </ligand>
</feature>
<evidence type="ECO:0000259" key="5">
    <source>
        <dbReference type="Pfam" id="PF02852"/>
    </source>
</evidence>
<organism evidence="7 8">
    <name type="scientific">Calothrix parasitica NIES-267</name>
    <dbReference type="NCBI Taxonomy" id="1973488"/>
    <lineage>
        <taxon>Bacteria</taxon>
        <taxon>Bacillati</taxon>
        <taxon>Cyanobacteriota</taxon>
        <taxon>Cyanophyceae</taxon>
        <taxon>Nostocales</taxon>
        <taxon>Calotrichaceae</taxon>
        <taxon>Calothrix</taxon>
    </lineage>
</organism>
<evidence type="ECO:0000256" key="1">
    <source>
        <dbReference type="ARBA" id="ARBA00007532"/>
    </source>
</evidence>
<evidence type="ECO:0000256" key="4">
    <source>
        <dbReference type="PIRSR" id="PIRSR000350-3"/>
    </source>
</evidence>
<dbReference type="PRINTS" id="PR00368">
    <property type="entry name" value="FADPNR"/>
</dbReference>
<dbReference type="GO" id="GO:0016491">
    <property type="term" value="F:oxidoreductase activity"/>
    <property type="evidence" value="ECO:0007669"/>
    <property type="project" value="InterPro"/>
</dbReference>
<comment type="cofactor">
    <cofactor evidence="4">
        <name>FAD</name>
        <dbReference type="ChEBI" id="CHEBI:57692"/>
    </cofactor>
    <text evidence="4">Binds 1 FAD per subunit.</text>
</comment>
<keyword evidence="3 4" id="KW-0274">FAD</keyword>
<dbReference type="SUPFAM" id="SSF55424">
    <property type="entry name" value="FAD/NAD-linked reductases, dimerisation (C-terminal) domain"/>
    <property type="match status" value="1"/>
</dbReference>
<evidence type="ECO:0000259" key="6">
    <source>
        <dbReference type="Pfam" id="PF07992"/>
    </source>
</evidence>
<feature type="binding site" evidence="4">
    <location>
        <position position="306"/>
    </location>
    <ligand>
        <name>FAD</name>
        <dbReference type="ChEBI" id="CHEBI:57692"/>
    </ligand>
</feature>
<dbReference type="InterPro" id="IPR004099">
    <property type="entry name" value="Pyr_nucl-diS_OxRdtase_dimer"/>
</dbReference>
<keyword evidence="4" id="KW-0547">Nucleotide-binding</keyword>
<dbReference type="SUPFAM" id="SSF51905">
    <property type="entry name" value="FAD/NAD(P)-binding domain"/>
    <property type="match status" value="1"/>
</dbReference>
<dbReference type="GO" id="GO:0000166">
    <property type="term" value="F:nucleotide binding"/>
    <property type="evidence" value="ECO:0007669"/>
    <property type="project" value="UniProtKB-KW"/>
</dbReference>
<dbReference type="PRINTS" id="PR00411">
    <property type="entry name" value="PNDRDTASEI"/>
</dbReference>
<name>A0A1Z4LWB7_9CYAN</name>
<evidence type="ECO:0000256" key="3">
    <source>
        <dbReference type="ARBA" id="ARBA00022827"/>
    </source>
</evidence>
<proteinExistence type="inferred from homology"/>
<keyword evidence="2" id="KW-0285">Flavoprotein</keyword>
<comment type="similarity">
    <text evidence="1">Belongs to the class-I pyridine nucleotide-disulfide oxidoreductase family.</text>
</comment>
<feature type="binding site" evidence="4">
    <location>
        <begin position="180"/>
        <end position="187"/>
    </location>
    <ligand>
        <name>NAD(+)</name>
        <dbReference type="ChEBI" id="CHEBI:57540"/>
    </ligand>
</feature>
<feature type="domain" description="FAD/NAD(P)-binding" evidence="6">
    <location>
        <begin position="5"/>
        <end position="316"/>
    </location>
</feature>
<dbReference type="InterPro" id="IPR001100">
    <property type="entry name" value="Pyr_nuc-diS_OxRdtase"/>
</dbReference>
<reference evidence="7 8" key="1">
    <citation type="submission" date="2017-06" db="EMBL/GenBank/DDBJ databases">
        <title>Genome sequencing of cyanobaciteial culture collection at National Institute for Environmental Studies (NIES).</title>
        <authorList>
            <person name="Hirose Y."/>
            <person name="Shimura Y."/>
            <person name="Fujisawa T."/>
            <person name="Nakamura Y."/>
            <person name="Kawachi M."/>
        </authorList>
    </citation>
    <scope>NUCLEOTIDE SEQUENCE [LARGE SCALE GENOMIC DNA]</scope>
    <source>
        <strain evidence="7 8">NIES-267</strain>
    </source>
</reference>
<dbReference type="PIRSF" id="PIRSF000350">
    <property type="entry name" value="Mercury_reductase_MerA"/>
    <property type="match status" value="1"/>
</dbReference>
<dbReference type="OrthoDB" id="501518at2"/>
<accession>A0A1Z4LWB7</accession>
<keyword evidence="4" id="KW-0520">NAD</keyword>
<dbReference type="Pfam" id="PF02852">
    <property type="entry name" value="Pyr_redox_dim"/>
    <property type="match status" value="1"/>
</dbReference>
<feature type="binding site" evidence="4">
    <location>
        <position position="114"/>
    </location>
    <ligand>
        <name>FAD</name>
        <dbReference type="ChEBI" id="CHEBI:57692"/>
    </ligand>
</feature>
<feature type="domain" description="Pyridine nucleotide-disulphide oxidoreductase dimerisation" evidence="5">
    <location>
        <begin position="341"/>
        <end position="449"/>
    </location>
</feature>
<sequence>MSVDYDIVIVGGSLAGRDAALKAVRQRAKVALVEPLFRHDLIQLQAMVEIAKVVGKFNDLTRFGFLNQANGEEKSQISLEKTLLWGSAVAANVSESLSPAFLAGQGVDVIVGSGRFEVEPDLSFVVNNRKLLARNFLLATGSVPVIPNVEGLQKTGFLTLSDIYRVLGSSAPPKSWVILGGTPQSVEIAQSLARLGYEVTFIVNNPYVVSSIDPEIAQLLQAQLEVEGVRVFTQSTVTQVREIEDKKWLQVRDTAVETDEILVAVAEQAFIESLNLAAAGVKYNSRGLSVNKKLQTTNHRIYACGDVIGGYNLPNIANYEAKIAVKNALFFSKNKINYRAIPWGILTQPTLAQVGLTERQAKNRYDKNDILVLRQYFKILVSAQLTDETTGLCKIIVRRNGEILGASLFGAEARESINIIALAISEKIKINKLANLSPVYSSFSEIIEQTAWEWNKQRFENTRRQDFWDSVFYFLRNRI</sequence>
<evidence type="ECO:0000313" key="8">
    <source>
        <dbReference type="Proteomes" id="UP000218418"/>
    </source>
</evidence>
<dbReference type="PANTHER" id="PTHR43014">
    <property type="entry name" value="MERCURIC REDUCTASE"/>
    <property type="match status" value="1"/>
</dbReference>
<dbReference type="InterPro" id="IPR023753">
    <property type="entry name" value="FAD/NAD-binding_dom"/>
</dbReference>
<dbReference type="Gene3D" id="3.30.390.30">
    <property type="match status" value="1"/>
</dbReference>
<evidence type="ECO:0000256" key="2">
    <source>
        <dbReference type="ARBA" id="ARBA00022630"/>
    </source>
</evidence>